<dbReference type="SUPFAM" id="SSF53756">
    <property type="entry name" value="UDP-Glycosyltransferase/glycogen phosphorylase"/>
    <property type="match status" value="1"/>
</dbReference>
<dbReference type="AlphaFoldDB" id="A0A1F5T809"/>
<dbReference type="Proteomes" id="UP000178656">
    <property type="component" value="Unassembled WGS sequence"/>
</dbReference>
<dbReference type="PANTHER" id="PTHR46401:SF2">
    <property type="entry name" value="GLYCOSYLTRANSFERASE WBBK-RELATED"/>
    <property type="match status" value="1"/>
</dbReference>
<evidence type="ECO:0000313" key="4">
    <source>
        <dbReference type="Proteomes" id="UP000178656"/>
    </source>
</evidence>
<dbReference type="EMBL" id="MFGM01000058">
    <property type="protein sequence ID" value="OGF35084.1"/>
    <property type="molecule type" value="Genomic_DNA"/>
</dbReference>
<evidence type="ECO:0000259" key="2">
    <source>
        <dbReference type="Pfam" id="PF13524"/>
    </source>
</evidence>
<dbReference type="PANTHER" id="PTHR46401">
    <property type="entry name" value="GLYCOSYLTRANSFERASE WBBK-RELATED"/>
    <property type="match status" value="1"/>
</dbReference>
<dbReference type="Gene3D" id="3.40.50.2000">
    <property type="entry name" value="Glycogen Phosphorylase B"/>
    <property type="match status" value="2"/>
</dbReference>
<sequence length="390" mass="44600">MFNMSTFYDWDHGIVNRNYNILNALAKQEGIGRIVAVDFLPLTWRGAVAHYVKNILLEAKTGEMVYGDLTSACYQRTDKIFTYTTIDSIFSSNTVANELKRIEKILDLKNIVFWSYNPLFVNFAHKLNDRAFIFDSVDNWLEHPTYTRLIAKKRLTQNYQVIADKADIIFTVSEELHDLYRKMGRVKNVTWIPNGVDFAHFNNPALINKTNPLQKINQPIIGYLGTIESRVDFDLVAAVANVHRDKIVAVCGPIWPIVKKEFKQKLGHLKNVKEFGRIGYHDAPSYINNFDVAIIPHKITNFVQSMNPMKLYDYLACGKPVITTRGAGVDMFKDLIYIADSQSDFVGMIDKALKEDSNAKQAERRAAVKKHSWESRATEMMKAVTAKLYA</sequence>
<accession>A0A1F5T809</accession>
<protein>
    <recommendedName>
        <fullName evidence="2">Spore protein YkvP/CgeB glycosyl transferase-like domain-containing protein</fullName>
    </recommendedName>
</protein>
<feature type="domain" description="Spore protein YkvP/CgeB glycosyl transferase-like" evidence="2">
    <location>
        <begin position="248"/>
        <end position="381"/>
    </location>
</feature>
<evidence type="ECO:0000256" key="1">
    <source>
        <dbReference type="ARBA" id="ARBA00022679"/>
    </source>
</evidence>
<reference evidence="3 4" key="1">
    <citation type="journal article" date="2016" name="Nat. Commun.">
        <title>Thousands of microbial genomes shed light on interconnected biogeochemical processes in an aquifer system.</title>
        <authorList>
            <person name="Anantharaman K."/>
            <person name="Brown C.T."/>
            <person name="Hug L.A."/>
            <person name="Sharon I."/>
            <person name="Castelle C.J."/>
            <person name="Probst A.J."/>
            <person name="Thomas B.C."/>
            <person name="Singh A."/>
            <person name="Wilkins M.J."/>
            <person name="Karaoz U."/>
            <person name="Brodie E.L."/>
            <person name="Williams K.H."/>
            <person name="Hubbard S.S."/>
            <person name="Banfield J.F."/>
        </authorList>
    </citation>
    <scope>NUCLEOTIDE SEQUENCE [LARGE SCALE GENOMIC DNA]</scope>
</reference>
<dbReference type="InterPro" id="IPR055259">
    <property type="entry name" value="YkvP/CgeB_Glyco_trans-like"/>
</dbReference>
<keyword evidence="1" id="KW-0808">Transferase</keyword>
<dbReference type="GO" id="GO:0016757">
    <property type="term" value="F:glycosyltransferase activity"/>
    <property type="evidence" value="ECO:0007669"/>
    <property type="project" value="TreeGrafter"/>
</dbReference>
<dbReference type="GO" id="GO:0009103">
    <property type="term" value="P:lipopolysaccharide biosynthetic process"/>
    <property type="evidence" value="ECO:0007669"/>
    <property type="project" value="TreeGrafter"/>
</dbReference>
<comment type="caution">
    <text evidence="3">The sequence shown here is derived from an EMBL/GenBank/DDBJ whole genome shotgun (WGS) entry which is preliminary data.</text>
</comment>
<proteinExistence type="predicted"/>
<gene>
    <name evidence="3" type="ORF">A2482_05340</name>
</gene>
<evidence type="ECO:0000313" key="3">
    <source>
        <dbReference type="EMBL" id="OGF35084.1"/>
    </source>
</evidence>
<organism evidence="3 4">
    <name type="scientific">Candidatus Falkowbacteria bacterium RIFOXYC2_FULL_48_21</name>
    <dbReference type="NCBI Taxonomy" id="1798005"/>
    <lineage>
        <taxon>Bacteria</taxon>
        <taxon>Candidatus Falkowiibacteriota</taxon>
    </lineage>
</organism>
<name>A0A1F5T809_9BACT</name>
<dbReference type="Pfam" id="PF13524">
    <property type="entry name" value="Glyco_trans_1_2"/>
    <property type="match status" value="1"/>
</dbReference>